<organism evidence="1">
    <name type="scientific">Roseomonas mucosa</name>
    <dbReference type="NCBI Taxonomy" id="207340"/>
    <lineage>
        <taxon>Bacteria</taxon>
        <taxon>Pseudomonadati</taxon>
        <taxon>Pseudomonadota</taxon>
        <taxon>Alphaproteobacteria</taxon>
        <taxon>Acetobacterales</taxon>
        <taxon>Roseomonadaceae</taxon>
        <taxon>Roseomonas</taxon>
    </lineage>
</organism>
<evidence type="ECO:0008006" key="2">
    <source>
        <dbReference type="Google" id="ProtNLM"/>
    </source>
</evidence>
<dbReference type="RefSeq" id="WP_314216235.1">
    <property type="nucleotide sequence ID" value="NZ_CP025189.1"/>
</dbReference>
<dbReference type="InterPro" id="IPR021799">
    <property type="entry name" value="PIN-like_prokaryotic"/>
</dbReference>
<protein>
    <recommendedName>
        <fullName evidence="2">PIN domain-containing protein</fullName>
    </recommendedName>
</protein>
<proteinExistence type="predicted"/>
<dbReference type="EMBL" id="CP025189">
    <property type="protein sequence ID" value="AWV21506.1"/>
    <property type="molecule type" value="Genomic_DNA"/>
</dbReference>
<evidence type="ECO:0000313" key="1">
    <source>
        <dbReference type="EMBL" id="AWV21506.1"/>
    </source>
</evidence>
<name>A0A4Y1MTZ8_9PROT</name>
<dbReference type="Pfam" id="PF11848">
    <property type="entry name" value="DUF3368"/>
    <property type="match status" value="1"/>
</dbReference>
<reference evidence="1" key="1">
    <citation type="submission" date="2017-12" db="EMBL/GenBank/DDBJ databases">
        <authorList>
            <person name="Martens C."/>
            <person name="Dahlstrom E."/>
            <person name="Barbian K."/>
            <person name="Sykora L."/>
            <person name="Ricklefs S."/>
            <person name="Bruno D."/>
            <person name="Anzick I."/>
            <person name="Myles I."/>
            <person name="Datta S.K."/>
        </authorList>
    </citation>
    <scope>NUCLEOTIDE SEQUENCE</scope>
    <source>
        <strain evidence="1">AD2</strain>
    </source>
</reference>
<dbReference type="AlphaFoldDB" id="A0A4Y1MTZ8"/>
<gene>
    <name evidence="1" type="ORF">RADP37_05277</name>
</gene>
<accession>A0A4Y1MTZ8</accession>
<sequence>MVLSDRATIVLDTAVLLNFIRIDRMDLLQPLAVPLLVPEDVRQEVTRPDQRKVLEAAISSGLLHVESIADRVEVALFADLARIGRFGPGERAVMAVALTRGMAAGLQERLAGAEMRRRDKAARIVTTEDIVLRTIKAGGITVPDADGLLVEWRTHHRFASRMKTFEGMA</sequence>